<protein>
    <submittedName>
        <fullName evidence="2">META domain-containing protein</fullName>
    </submittedName>
</protein>
<accession>A0A3B7M5E1</accession>
<dbReference type="KEGG" id="achi:CDG60_15725"/>
<dbReference type="InterPro" id="IPR038670">
    <property type="entry name" value="HslJ-like_sf"/>
</dbReference>
<evidence type="ECO:0000313" key="2">
    <source>
        <dbReference type="EMBL" id="AXY57883.1"/>
    </source>
</evidence>
<dbReference type="PANTHER" id="PTHR35535:SF1">
    <property type="entry name" value="HEAT SHOCK PROTEIN HSLJ"/>
    <property type="match status" value="1"/>
</dbReference>
<name>A0A3B7M5E1_9GAMM</name>
<dbReference type="AlphaFoldDB" id="A0A3B7M5E1"/>
<evidence type="ECO:0000313" key="3">
    <source>
        <dbReference type="Proteomes" id="UP000263753"/>
    </source>
</evidence>
<dbReference type="PROSITE" id="PS51257">
    <property type="entry name" value="PROKAR_LIPOPROTEIN"/>
    <property type="match status" value="1"/>
</dbReference>
<dbReference type="Gene3D" id="2.40.128.270">
    <property type="match status" value="1"/>
</dbReference>
<dbReference type="EMBL" id="CP032134">
    <property type="protein sequence ID" value="AXY57883.1"/>
    <property type="molecule type" value="Genomic_DNA"/>
</dbReference>
<organism evidence="2 3">
    <name type="scientific">Acinetobacter chinensis</name>
    <dbReference type="NCBI Taxonomy" id="2004650"/>
    <lineage>
        <taxon>Bacteria</taxon>
        <taxon>Pseudomonadati</taxon>
        <taxon>Pseudomonadota</taxon>
        <taxon>Gammaproteobacteria</taxon>
        <taxon>Moraxellales</taxon>
        <taxon>Moraxellaceae</taxon>
        <taxon>Acinetobacter</taxon>
    </lineage>
</organism>
<dbReference type="Pfam" id="PF03724">
    <property type="entry name" value="META"/>
    <property type="match status" value="1"/>
</dbReference>
<dbReference type="PANTHER" id="PTHR35535">
    <property type="entry name" value="HEAT SHOCK PROTEIN HSLJ"/>
    <property type="match status" value="1"/>
</dbReference>
<dbReference type="InterPro" id="IPR053147">
    <property type="entry name" value="Hsp_HslJ-like"/>
</dbReference>
<dbReference type="RefSeq" id="WP_087512784.1">
    <property type="nucleotide sequence ID" value="NZ_CP032134.1"/>
</dbReference>
<gene>
    <name evidence="2" type="ORF">CDG60_15725</name>
</gene>
<dbReference type="Proteomes" id="UP000263753">
    <property type="component" value="Chromosome"/>
</dbReference>
<proteinExistence type="predicted"/>
<sequence length="152" mass="16362">MLKNLLAVGVIGTAILVTGCQTTPNAAAGIQANNLSLLQSKTWYLTQIGHTEIKTTADRNTPTLQFDQATQRLSGSDGCNRIMGSYTAGRDTLTLGPVASTRMACLNNSNIDQQFNEALAKTANYQAYGKTLKLTDRHGNVVLQFTSEVPQQ</sequence>
<feature type="domain" description="DUF306" evidence="1">
    <location>
        <begin position="38"/>
        <end position="145"/>
    </location>
</feature>
<dbReference type="InterPro" id="IPR005184">
    <property type="entry name" value="DUF306_Meta_HslJ"/>
</dbReference>
<evidence type="ECO:0000259" key="1">
    <source>
        <dbReference type="Pfam" id="PF03724"/>
    </source>
</evidence>
<reference evidence="3" key="1">
    <citation type="submission" date="2018-09" db="EMBL/GenBank/DDBJ databases">
        <title>The complete genome of Acinetobacter sp. strain WCHAc010005.</title>
        <authorList>
            <person name="Hu Y."/>
            <person name="Long H."/>
            <person name="Feng Y."/>
            <person name="Zong Z."/>
        </authorList>
    </citation>
    <scope>NUCLEOTIDE SEQUENCE [LARGE SCALE GENOMIC DNA]</scope>
    <source>
        <strain evidence="3">WCHAc010005</strain>
    </source>
</reference>